<geneLocation type="plasmid" evidence="1 2">
    <name>pREB6</name>
</geneLocation>
<evidence type="ECO:0000313" key="1">
    <source>
        <dbReference type="EMBL" id="ABW33130.1"/>
    </source>
</evidence>
<protein>
    <submittedName>
        <fullName evidence="1">Uncharacterized protein</fullName>
    </submittedName>
</protein>
<keyword evidence="1" id="KW-0614">Plasmid</keyword>
<reference evidence="1 2" key="1">
    <citation type="journal article" date="2008" name="Proc. Natl. Acad. Sci. U.S.A.">
        <title>Niche adaptation and genome expansion in the chlorophyll d-producing cyanobacterium Acaryochloris marina.</title>
        <authorList>
            <person name="Swingley W.D."/>
            <person name="Chen M."/>
            <person name="Cheung P.C."/>
            <person name="Conrad A.L."/>
            <person name="Dejesa L.C."/>
            <person name="Hao J."/>
            <person name="Honchak B.M."/>
            <person name="Karbach L.E."/>
            <person name="Kurdoglu A."/>
            <person name="Lahiri S."/>
            <person name="Mastrian S.D."/>
            <person name="Miyashita H."/>
            <person name="Page L."/>
            <person name="Ramakrishna P."/>
            <person name="Satoh S."/>
            <person name="Sattley W.M."/>
            <person name="Shimada Y."/>
            <person name="Taylor H.L."/>
            <person name="Tomo T."/>
            <person name="Tsuchiya T."/>
            <person name="Wang Z.T."/>
            <person name="Raymond J."/>
            <person name="Mimuro M."/>
            <person name="Blankenship R.E."/>
            <person name="Touchman J.W."/>
        </authorList>
    </citation>
    <scope>NUCLEOTIDE SEQUENCE [LARGE SCALE GENOMIC DNA]</scope>
    <source>
        <strain evidence="2">MBIC 11017</strain>
        <plasmid evidence="2">Plasmid pREB6</plasmid>
    </source>
</reference>
<dbReference type="Proteomes" id="UP000000268">
    <property type="component" value="Plasmid pREB6"/>
</dbReference>
<dbReference type="EMBL" id="CP000843">
    <property type="protein sequence ID" value="ABW33130.1"/>
    <property type="molecule type" value="Genomic_DNA"/>
</dbReference>
<keyword evidence="2" id="KW-1185">Reference proteome</keyword>
<proteinExistence type="predicted"/>
<dbReference type="AlphaFoldDB" id="A8ZQ35"/>
<name>A8ZQ35_ACAM1</name>
<organism evidence="1 2">
    <name type="scientific">Acaryochloris marina (strain MBIC 11017)</name>
    <dbReference type="NCBI Taxonomy" id="329726"/>
    <lineage>
        <taxon>Bacteria</taxon>
        <taxon>Bacillati</taxon>
        <taxon>Cyanobacteriota</taxon>
        <taxon>Cyanophyceae</taxon>
        <taxon>Acaryochloridales</taxon>
        <taxon>Acaryochloridaceae</taxon>
        <taxon>Acaryochloris</taxon>
    </lineage>
</organism>
<dbReference type="KEGG" id="amr:AM1_F0052"/>
<evidence type="ECO:0000313" key="2">
    <source>
        <dbReference type="Proteomes" id="UP000000268"/>
    </source>
</evidence>
<accession>A8ZQ35</accession>
<sequence length="43" mass="5013">MTSAVRRQCPLRQTHLLTLQFDDPGYFAVDAAPEWFCLNRESQ</sequence>
<dbReference type="HOGENOM" id="CLU_3228099_0_0_3"/>
<gene>
    <name evidence="1" type="ordered locus">AM1_F0052</name>
</gene>